<evidence type="ECO:0000256" key="1">
    <source>
        <dbReference type="ARBA" id="ARBA00001947"/>
    </source>
</evidence>
<dbReference type="PANTHER" id="PTHR37418">
    <property type="entry name" value="3-KETO-5-AMINOHEXANOATE CLEAVAGE ENZYME-RELATED"/>
    <property type="match status" value="1"/>
</dbReference>
<dbReference type="PANTHER" id="PTHR37418:SF2">
    <property type="entry name" value="3-KETO-5-AMINOHEXANOATE CLEAVAGE ENZYME"/>
    <property type="match status" value="1"/>
</dbReference>
<dbReference type="GO" id="GO:0046872">
    <property type="term" value="F:metal ion binding"/>
    <property type="evidence" value="ECO:0007669"/>
    <property type="project" value="UniProtKB-KW"/>
</dbReference>
<evidence type="ECO:0000313" key="5">
    <source>
        <dbReference type="EMBL" id="OQW54500.1"/>
    </source>
</evidence>
<keyword evidence="2" id="KW-0808">Transferase</keyword>
<name>A0A1W9I4J0_9HYPH</name>
<dbReference type="Pfam" id="PF05853">
    <property type="entry name" value="BKACE"/>
    <property type="match status" value="1"/>
</dbReference>
<evidence type="ECO:0000256" key="4">
    <source>
        <dbReference type="ARBA" id="ARBA00022833"/>
    </source>
</evidence>
<evidence type="ECO:0000256" key="2">
    <source>
        <dbReference type="ARBA" id="ARBA00022679"/>
    </source>
</evidence>
<sequence>MSRSVWLECALNGPWGRDLQPAIPVTADEIVEAGIAAHGEGAAILHFHAYDEVTGRQRDDAAIYAPIIERLRRATGAIVYPTLPIAGSALSGPGGSALERFAHVEALAKMGLIEWAVVDPGSVNFARRDAAGHHMPGFVYANPDDHIRRGLELAALYRFHPSFAIYEPGFTRLGAHVARLIPAPRAIYRFMFSEQFAWGFPPEPYALEAHLALLADEAAHAPWMIAGLGVDLVELIAMTVDKGGHVRAGLEDARFGTPMDNGVLTAIAAREVARAGGALATPAIIRAALS</sequence>
<dbReference type="GO" id="GO:0043720">
    <property type="term" value="F:3-keto-5-aminohexanoate cleavage activity"/>
    <property type="evidence" value="ECO:0007669"/>
    <property type="project" value="InterPro"/>
</dbReference>
<dbReference type="EMBL" id="LWDL01000003">
    <property type="protein sequence ID" value="OQW54500.1"/>
    <property type="molecule type" value="Genomic_DNA"/>
</dbReference>
<comment type="caution">
    <text evidence="5">The sequence shown here is derived from an EMBL/GenBank/DDBJ whole genome shotgun (WGS) entry which is preliminary data.</text>
</comment>
<keyword evidence="3" id="KW-0479">Metal-binding</keyword>
<reference evidence="5 6" key="1">
    <citation type="journal article" date="2017" name="Water Res.">
        <title>Comammox in drinking water systems.</title>
        <authorList>
            <person name="Wang Y."/>
            <person name="Ma L."/>
            <person name="Mao Y."/>
            <person name="Jiang X."/>
            <person name="Xia Y."/>
            <person name="Yu K."/>
            <person name="Li B."/>
            <person name="Zhang T."/>
        </authorList>
    </citation>
    <scope>NUCLEOTIDE SEQUENCE [LARGE SCALE GENOMIC DNA]</scope>
    <source>
        <strain evidence="5">SG_bin8</strain>
    </source>
</reference>
<dbReference type="InterPro" id="IPR013785">
    <property type="entry name" value="Aldolase_TIM"/>
</dbReference>
<dbReference type="Gene3D" id="3.20.20.70">
    <property type="entry name" value="Aldolase class I"/>
    <property type="match status" value="1"/>
</dbReference>
<evidence type="ECO:0000256" key="3">
    <source>
        <dbReference type="ARBA" id="ARBA00022723"/>
    </source>
</evidence>
<dbReference type="InterPro" id="IPR008567">
    <property type="entry name" value="BKACE"/>
</dbReference>
<dbReference type="Proteomes" id="UP000192872">
    <property type="component" value="Unassembled WGS sequence"/>
</dbReference>
<organism evidence="5 6">
    <name type="scientific">Candidatus Raskinella chloraquaticus</name>
    <dbReference type="NCBI Taxonomy" id="1951219"/>
    <lineage>
        <taxon>Bacteria</taxon>
        <taxon>Pseudomonadati</taxon>
        <taxon>Pseudomonadota</taxon>
        <taxon>Alphaproteobacteria</taxon>
        <taxon>Hyphomicrobiales</taxon>
        <taxon>Phreatobacteraceae</taxon>
        <taxon>Candidatus Raskinella</taxon>
    </lineage>
</organism>
<evidence type="ECO:0008006" key="7">
    <source>
        <dbReference type="Google" id="ProtNLM"/>
    </source>
</evidence>
<gene>
    <name evidence="5" type="ORF">A4S15_04665</name>
</gene>
<accession>A0A1W9I4J0</accession>
<proteinExistence type="predicted"/>
<evidence type="ECO:0000313" key="6">
    <source>
        <dbReference type="Proteomes" id="UP000192872"/>
    </source>
</evidence>
<dbReference type="RefSeq" id="WP_376802625.1">
    <property type="nucleotide sequence ID" value="NZ_DBNB01000030.1"/>
</dbReference>
<dbReference type="STRING" id="1827387.A4S15_04665"/>
<protein>
    <recommendedName>
        <fullName evidence="7">3-keto-5-aminohexanoate cleavage protein</fullName>
    </recommendedName>
</protein>
<keyword evidence="4" id="KW-0862">Zinc</keyword>
<dbReference type="AlphaFoldDB" id="A0A1W9I4J0"/>
<comment type="cofactor">
    <cofactor evidence="1">
        <name>Zn(2+)</name>
        <dbReference type="ChEBI" id="CHEBI:29105"/>
    </cofactor>
</comment>